<evidence type="ECO:0000256" key="7">
    <source>
        <dbReference type="SAM" id="Phobius"/>
    </source>
</evidence>
<dbReference type="EMBL" id="KQ947438">
    <property type="protein sequence ID" value="KUJ07706.1"/>
    <property type="molecule type" value="Genomic_DNA"/>
</dbReference>
<dbReference type="PANTHER" id="PTHR33048:SF47">
    <property type="entry name" value="INTEGRAL MEMBRANE PROTEIN-RELATED"/>
    <property type="match status" value="1"/>
</dbReference>
<feature type="domain" description="Rhodopsin" evidence="8">
    <location>
        <begin position="6"/>
        <end position="209"/>
    </location>
</feature>
<dbReference type="KEGG" id="psco:LY89DRAFT_765652"/>
<gene>
    <name evidence="9" type="ORF">LY89DRAFT_765652</name>
</gene>
<proteinExistence type="inferred from homology"/>
<feature type="region of interest" description="Disordered" evidence="6">
    <location>
        <begin position="226"/>
        <end position="251"/>
    </location>
</feature>
<dbReference type="GO" id="GO:0016020">
    <property type="term" value="C:membrane"/>
    <property type="evidence" value="ECO:0007669"/>
    <property type="project" value="UniProtKB-SubCell"/>
</dbReference>
<evidence type="ECO:0000313" key="10">
    <source>
        <dbReference type="Proteomes" id="UP000070700"/>
    </source>
</evidence>
<dbReference type="RefSeq" id="XP_018062061.1">
    <property type="nucleotide sequence ID" value="XM_018221685.1"/>
</dbReference>
<dbReference type="Proteomes" id="UP000070700">
    <property type="component" value="Unassembled WGS sequence"/>
</dbReference>
<evidence type="ECO:0000313" key="9">
    <source>
        <dbReference type="EMBL" id="KUJ07706.1"/>
    </source>
</evidence>
<keyword evidence="4 7" id="KW-0472">Membrane</keyword>
<protein>
    <recommendedName>
        <fullName evidence="8">Rhodopsin domain-containing protein</fullName>
    </recommendedName>
</protein>
<evidence type="ECO:0000256" key="5">
    <source>
        <dbReference type="ARBA" id="ARBA00038359"/>
    </source>
</evidence>
<dbReference type="InParanoid" id="A0A132B5L3"/>
<accession>A0A132B5L3</accession>
<organism evidence="9 10">
    <name type="scientific">Mollisia scopiformis</name>
    <name type="common">Conifer needle endophyte fungus</name>
    <name type="synonym">Phialocephala scopiformis</name>
    <dbReference type="NCBI Taxonomy" id="149040"/>
    <lineage>
        <taxon>Eukaryota</taxon>
        <taxon>Fungi</taxon>
        <taxon>Dikarya</taxon>
        <taxon>Ascomycota</taxon>
        <taxon>Pezizomycotina</taxon>
        <taxon>Leotiomycetes</taxon>
        <taxon>Helotiales</taxon>
        <taxon>Mollisiaceae</taxon>
        <taxon>Mollisia</taxon>
    </lineage>
</organism>
<keyword evidence="10" id="KW-1185">Reference proteome</keyword>
<name>A0A132B5L3_MOLSC</name>
<evidence type="ECO:0000259" key="8">
    <source>
        <dbReference type="Pfam" id="PF20684"/>
    </source>
</evidence>
<feature type="transmembrane region" description="Helical" evidence="7">
    <location>
        <begin position="118"/>
        <end position="137"/>
    </location>
</feature>
<feature type="transmembrane region" description="Helical" evidence="7">
    <location>
        <begin position="34"/>
        <end position="57"/>
    </location>
</feature>
<dbReference type="GeneID" id="28831411"/>
<sequence>MLAQQGVCIWAIVNGMGNREVDMTMKELLLQARVLVAVSTTWIFSTTVIKLAVLALYLRIFTTPGFRRWAVSLMVIDVCFGITFLVVFITHCNPVSQQWDPVPWGSCRSLTSSELSSISLNLVLDTAIVVLPMPWLWNLRMALSHKLVVMVMFGFGFATIAIMCYRLDQTVHSDPDPMIATARIGLLSNLELWLGIIVTCLPTMAPFFRTNLLPGLSKLSRKLYGSSAPSSKEETPRVQLRTFGGSGPPVSKDNKNYTELLRVQQYGSVAKQRWNSCTKAIPDNGYVTRSRSYCAFVHA</sequence>
<feature type="transmembrane region" description="Helical" evidence="7">
    <location>
        <begin position="69"/>
        <end position="89"/>
    </location>
</feature>
<dbReference type="Pfam" id="PF20684">
    <property type="entry name" value="Fung_rhodopsin"/>
    <property type="match status" value="1"/>
</dbReference>
<dbReference type="InterPro" id="IPR052337">
    <property type="entry name" value="SAT4-like"/>
</dbReference>
<dbReference type="InterPro" id="IPR049326">
    <property type="entry name" value="Rhodopsin_dom_fungi"/>
</dbReference>
<evidence type="ECO:0000256" key="2">
    <source>
        <dbReference type="ARBA" id="ARBA00022692"/>
    </source>
</evidence>
<dbReference type="PANTHER" id="PTHR33048">
    <property type="entry name" value="PTH11-LIKE INTEGRAL MEMBRANE PROTEIN (AFU_ORTHOLOGUE AFUA_5G11245)"/>
    <property type="match status" value="1"/>
</dbReference>
<comment type="similarity">
    <text evidence="5">Belongs to the SAT4 family.</text>
</comment>
<comment type="subcellular location">
    <subcellularLocation>
        <location evidence="1">Membrane</location>
        <topology evidence="1">Multi-pass membrane protein</topology>
    </subcellularLocation>
</comment>
<evidence type="ECO:0000256" key="1">
    <source>
        <dbReference type="ARBA" id="ARBA00004141"/>
    </source>
</evidence>
<reference evidence="9 10" key="1">
    <citation type="submission" date="2015-10" db="EMBL/GenBank/DDBJ databases">
        <title>Full genome of DAOMC 229536 Phialocephala scopiformis, a fungal endophyte of spruce producing the potent anti-insectan compound rugulosin.</title>
        <authorList>
            <consortium name="DOE Joint Genome Institute"/>
            <person name="Walker A.K."/>
            <person name="Frasz S.L."/>
            <person name="Seifert K.A."/>
            <person name="Miller J.D."/>
            <person name="Mondo S.J."/>
            <person name="Labutti K."/>
            <person name="Lipzen A."/>
            <person name="Dockter R."/>
            <person name="Kennedy M."/>
            <person name="Grigoriev I.V."/>
            <person name="Spatafora J.W."/>
        </authorList>
    </citation>
    <scope>NUCLEOTIDE SEQUENCE [LARGE SCALE GENOMIC DNA]</scope>
    <source>
        <strain evidence="9 10">CBS 120377</strain>
    </source>
</reference>
<dbReference type="OrthoDB" id="3557106at2759"/>
<feature type="transmembrane region" description="Helical" evidence="7">
    <location>
        <begin position="149"/>
        <end position="168"/>
    </location>
</feature>
<evidence type="ECO:0000256" key="6">
    <source>
        <dbReference type="SAM" id="MobiDB-lite"/>
    </source>
</evidence>
<dbReference type="AlphaFoldDB" id="A0A132B5L3"/>
<keyword evidence="2 7" id="KW-0812">Transmembrane</keyword>
<keyword evidence="3 7" id="KW-1133">Transmembrane helix</keyword>
<evidence type="ECO:0000256" key="4">
    <source>
        <dbReference type="ARBA" id="ARBA00023136"/>
    </source>
</evidence>
<feature type="transmembrane region" description="Helical" evidence="7">
    <location>
        <begin position="192"/>
        <end position="212"/>
    </location>
</feature>
<evidence type="ECO:0000256" key="3">
    <source>
        <dbReference type="ARBA" id="ARBA00022989"/>
    </source>
</evidence>